<dbReference type="SUPFAM" id="SSF52799">
    <property type="entry name" value="(Phosphotyrosine protein) phosphatases II"/>
    <property type="match status" value="1"/>
</dbReference>
<evidence type="ECO:0000256" key="1">
    <source>
        <dbReference type="SAM" id="Phobius"/>
    </source>
</evidence>
<accession>A0A0R3TYI5</accession>
<dbReference type="InterPro" id="IPR050348">
    <property type="entry name" value="Protein-Tyr_Phosphatase"/>
</dbReference>
<keyword evidence="1" id="KW-0812">Transmembrane</keyword>
<organism evidence="5">
    <name type="scientific">Rodentolepis nana</name>
    <name type="common">Dwarf tapeworm</name>
    <name type="synonym">Hymenolepis nana</name>
    <dbReference type="NCBI Taxonomy" id="102285"/>
    <lineage>
        <taxon>Eukaryota</taxon>
        <taxon>Metazoa</taxon>
        <taxon>Spiralia</taxon>
        <taxon>Lophotrochozoa</taxon>
        <taxon>Platyhelminthes</taxon>
        <taxon>Cestoda</taxon>
        <taxon>Eucestoda</taxon>
        <taxon>Cyclophyllidea</taxon>
        <taxon>Hymenolepididae</taxon>
        <taxon>Rodentolepis</taxon>
    </lineage>
</organism>
<dbReference type="PANTHER" id="PTHR19134:SF449">
    <property type="entry name" value="TYROSINE-PROTEIN PHOSPHATASE 1"/>
    <property type="match status" value="1"/>
</dbReference>
<dbReference type="Proteomes" id="UP000278807">
    <property type="component" value="Unassembled WGS sequence"/>
</dbReference>
<name>A0A0R3TYI5_RODNA</name>
<dbReference type="AlphaFoldDB" id="A0A0R3TYI5"/>
<dbReference type="CDD" id="cd00047">
    <property type="entry name" value="PTPc"/>
    <property type="match status" value="1"/>
</dbReference>
<keyword evidence="1" id="KW-0472">Membrane</keyword>
<dbReference type="SMART" id="SM00194">
    <property type="entry name" value="PTPc"/>
    <property type="match status" value="1"/>
</dbReference>
<dbReference type="Pfam" id="PF00102">
    <property type="entry name" value="Y_phosphatase"/>
    <property type="match status" value="1"/>
</dbReference>
<protein>
    <submittedName>
        <fullName evidence="5">Tyrosine-protein phosphatase domain-containing protein</fullName>
    </submittedName>
</protein>
<dbReference type="InterPro" id="IPR000242">
    <property type="entry name" value="PTP_cat"/>
</dbReference>
<sequence>MRTRVCGLPTSLLVNINNAVLPIQLPEASQSLNFEHSFEFCHNYTWQLHFENSAGRIIYPQSLTTSTKYPDIMKTVPTIFYRSPNLGASYTSLHRFCEYIYALQWGVFPSIDQCEVNPKNSLSGNTIELPPLKEGLVYMFSARVQPPIGQFHCGRTSFASNWSETLIVYTKMSQSEVKTNNKTVTAYISKTKEEDEENFGCMLPQTPYSGQNEFRIVEDTGPIPTENTSVCIIVDWQVETKSASSILGYILEIGRQGNNSCRIIWIPCEDCFQSSSLRNAIPEVTDAINQIEFSCLGSQSGFLKNAERLNTPLYKGTTRLLMGFQSTNHRADNLHGVVKAYAVKMGSIQLIMEQTWQTNAQVLLAKTKMHIVIAAILGTISILAIVVLIVVKLKRQVVRRDQYMKELTRDEVASAVRESAKKFQSKLVTRLKKAPSPIQLSNFIETVAKYAEDELVHFWGVTFDILTCANYAAAQQEEKGLTIEAGTHPQNRLRNRYKNICPYDQNRLHLHKEYALQDLYPGAINIPNVEPLGLIAMSDYVNASVIPSSPPHHQIFPMTGKSASNGPSVYIAAQAPKTHAVGLFWQAIWDSEVRIIVMLTRLNERDKEKCCPYWPRKQSKDNENASETDNNVLCSEIYGNISVTLQSSESGICYIRRVLTIRNTVR</sequence>
<evidence type="ECO:0000313" key="3">
    <source>
        <dbReference type="EMBL" id="VDO14428.1"/>
    </source>
</evidence>
<dbReference type="Gene3D" id="3.90.190.10">
    <property type="entry name" value="Protein tyrosine phosphatase superfamily"/>
    <property type="match status" value="1"/>
</dbReference>
<evidence type="ECO:0000313" key="4">
    <source>
        <dbReference type="Proteomes" id="UP000278807"/>
    </source>
</evidence>
<feature type="transmembrane region" description="Helical" evidence="1">
    <location>
        <begin position="369"/>
        <end position="391"/>
    </location>
</feature>
<feature type="domain" description="Tyrosine-protein phosphatase" evidence="2">
    <location>
        <begin position="489"/>
        <end position="666"/>
    </location>
</feature>
<dbReference type="STRING" id="102285.A0A0R3TYI5"/>
<dbReference type="WBParaSite" id="HNAJ_0001293401-mRNA-1">
    <property type="protein sequence ID" value="HNAJ_0001293401-mRNA-1"/>
    <property type="gene ID" value="HNAJ_0001293401"/>
</dbReference>
<dbReference type="GO" id="GO:0004725">
    <property type="term" value="F:protein tyrosine phosphatase activity"/>
    <property type="evidence" value="ECO:0007669"/>
    <property type="project" value="InterPro"/>
</dbReference>
<gene>
    <name evidence="3" type="ORF">HNAJ_LOCUS12908</name>
</gene>
<dbReference type="EMBL" id="UZAE01014782">
    <property type="protein sequence ID" value="VDO14428.1"/>
    <property type="molecule type" value="Genomic_DNA"/>
</dbReference>
<reference evidence="5" key="1">
    <citation type="submission" date="2017-02" db="UniProtKB">
        <authorList>
            <consortium name="WormBaseParasite"/>
        </authorList>
    </citation>
    <scope>IDENTIFICATION</scope>
</reference>
<proteinExistence type="predicted"/>
<dbReference type="PROSITE" id="PS50055">
    <property type="entry name" value="TYR_PHOSPHATASE_PTP"/>
    <property type="match status" value="1"/>
</dbReference>
<evidence type="ECO:0000259" key="2">
    <source>
        <dbReference type="PROSITE" id="PS50055"/>
    </source>
</evidence>
<keyword evidence="4" id="KW-1185">Reference proteome</keyword>
<dbReference type="InterPro" id="IPR029021">
    <property type="entry name" value="Prot-tyrosine_phosphatase-like"/>
</dbReference>
<evidence type="ECO:0000313" key="5">
    <source>
        <dbReference type="WBParaSite" id="HNAJ_0001293401-mRNA-1"/>
    </source>
</evidence>
<dbReference type="OrthoDB" id="6248103at2759"/>
<dbReference type="PANTHER" id="PTHR19134">
    <property type="entry name" value="RECEPTOR-TYPE TYROSINE-PROTEIN PHOSPHATASE"/>
    <property type="match status" value="1"/>
</dbReference>
<keyword evidence="1" id="KW-1133">Transmembrane helix</keyword>
<reference evidence="3 4" key="2">
    <citation type="submission" date="2018-11" db="EMBL/GenBank/DDBJ databases">
        <authorList>
            <consortium name="Pathogen Informatics"/>
        </authorList>
    </citation>
    <scope>NUCLEOTIDE SEQUENCE [LARGE SCALE GENOMIC DNA]</scope>
</reference>